<proteinExistence type="predicted"/>
<evidence type="ECO:0000256" key="3">
    <source>
        <dbReference type="ARBA" id="ARBA00022676"/>
    </source>
</evidence>
<evidence type="ECO:0000256" key="5">
    <source>
        <dbReference type="ARBA" id="ARBA00022692"/>
    </source>
</evidence>
<feature type="transmembrane region" description="Helical" evidence="8">
    <location>
        <begin position="122"/>
        <end position="141"/>
    </location>
</feature>
<keyword evidence="3 9" id="KW-0328">Glycosyltransferase</keyword>
<feature type="transmembrane region" description="Helical" evidence="8">
    <location>
        <begin position="176"/>
        <end position="205"/>
    </location>
</feature>
<sequence length="512" mass="56082">MDVTTRAPRLARVQEREWVRAGRFDTAIVAVFAMVVSAAGAARPSLWFDEAATISASTRSVSELWRLLHNIDAVHGLYYLVMHGWFTIFPATEFWSRLSSCLAVGLAAAGVVVVGKQFSTRTVAVCAGIAFAILPRITWAGIEARSYALTTAAAVWLTVLVIAATRRNTAALWSMYGLALVLSTLLNVFVVLMVLVHAVVVPVVAKRRPNVVWWAVTSTMAVLAVLPFLAFCRTQIAQVRWISPVQAGTFVEIAQEQYFDHSVPFAVLAGLVLAAALTVRSPWETANRQLAAIAVAWIALPTLVLVLYSVVQQPIYYPRYLCYTSPAMALLLAVCIVALFRTRERTTAVLAAFALAATPNYLLGQRGPYAKEGMDFSQVADVITAHASPGDCLILDNTTAWKPGPIRPLSAARPAAYEKLVDPGRGMRAPQRNRLWDAHLGIWGVADRVRQCTVLWTVSARDPAVPERQSGPALDPGPRLKRAPAYQVPQLLGFHIVERWQFSFAQVVRSTR</sequence>
<evidence type="ECO:0000256" key="4">
    <source>
        <dbReference type="ARBA" id="ARBA00022679"/>
    </source>
</evidence>
<reference evidence="9 10" key="2">
    <citation type="submission" date="2018-06" db="EMBL/GenBank/DDBJ databases">
        <title>Sequencing of bacterial isolates from soil warming experiment in Harvard Forest, Massachusetts, USA.</title>
        <authorList>
            <person name="Deangelis K.PhD."/>
        </authorList>
    </citation>
    <scope>NUCLEOTIDE SEQUENCE [LARGE SCALE GENOMIC DNA]</scope>
    <source>
        <strain evidence="9 10">GAS496</strain>
    </source>
</reference>
<evidence type="ECO:0000256" key="6">
    <source>
        <dbReference type="ARBA" id="ARBA00022989"/>
    </source>
</evidence>
<keyword evidence="6 8" id="KW-1133">Transmembrane helix</keyword>
<evidence type="ECO:0000256" key="8">
    <source>
        <dbReference type="SAM" id="Phobius"/>
    </source>
</evidence>
<feature type="transmembrane region" description="Helical" evidence="8">
    <location>
        <begin position="94"/>
        <end position="115"/>
    </location>
</feature>
<dbReference type="GO" id="GO:0016763">
    <property type="term" value="F:pentosyltransferase activity"/>
    <property type="evidence" value="ECO:0007669"/>
    <property type="project" value="TreeGrafter"/>
</dbReference>
<reference evidence="10" key="1">
    <citation type="submission" date="2018-05" db="EMBL/GenBank/DDBJ databases">
        <authorList>
            <person name="Deangelis K."/>
            <person name="Huntemann M."/>
            <person name="Clum A."/>
            <person name="Pillay M."/>
            <person name="Palaniappan K."/>
            <person name="Varghese N."/>
            <person name="Mikhailova N."/>
            <person name="Stamatis D."/>
            <person name="Reddy T."/>
            <person name="Daum C."/>
            <person name="Shapiro N."/>
            <person name="Ivanova N."/>
            <person name="Kyrpides N."/>
            <person name="Woyke T."/>
        </authorList>
    </citation>
    <scope>NUCLEOTIDE SEQUENCE [LARGE SCALE GENOMIC DNA]</scope>
    <source>
        <strain evidence="10">GAS496</strain>
    </source>
</reference>
<keyword evidence="5 8" id="KW-0812">Transmembrane</keyword>
<accession>A0A318HD69</accession>
<evidence type="ECO:0000313" key="10">
    <source>
        <dbReference type="Proteomes" id="UP000247781"/>
    </source>
</evidence>
<dbReference type="GO" id="GO:0010041">
    <property type="term" value="P:response to iron(III) ion"/>
    <property type="evidence" value="ECO:0007669"/>
    <property type="project" value="TreeGrafter"/>
</dbReference>
<name>A0A318HD69_9MYCO</name>
<keyword evidence="2" id="KW-1003">Cell membrane</keyword>
<feature type="transmembrane region" description="Helical" evidence="8">
    <location>
        <begin position="320"/>
        <end position="340"/>
    </location>
</feature>
<keyword evidence="10" id="KW-1185">Reference proteome</keyword>
<evidence type="ECO:0000256" key="1">
    <source>
        <dbReference type="ARBA" id="ARBA00004651"/>
    </source>
</evidence>
<organism evidence="9 10">
    <name type="scientific">Mycolicibacterium moriokaense</name>
    <dbReference type="NCBI Taxonomy" id="39691"/>
    <lineage>
        <taxon>Bacteria</taxon>
        <taxon>Bacillati</taxon>
        <taxon>Actinomycetota</taxon>
        <taxon>Actinomycetes</taxon>
        <taxon>Mycobacteriales</taxon>
        <taxon>Mycobacteriaceae</taxon>
        <taxon>Mycolicibacterium</taxon>
    </lineage>
</organism>
<feature type="transmembrane region" description="Helical" evidence="8">
    <location>
        <begin position="211"/>
        <end position="232"/>
    </location>
</feature>
<comment type="caution">
    <text evidence="9">The sequence shown here is derived from an EMBL/GenBank/DDBJ whole genome shotgun (WGS) entry which is preliminary data.</text>
</comment>
<dbReference type="RefSeq" id="WP_181428376.1">
    <property type="nucleotide sequence ID" value="NZ_QJJU01000021.1"/>
</dbReference>
<dbReference type="PANTHER" id="PTHR33908:SF3">
    <property type="entry name" value="UNDECAPRENYL PHOSPHATE-ALPHA-4-AMINO-4-DEOXY-L-ARABINOSE ARABINOSYL TRANSFERASE"/>
    <property type="match status" value="1"/>
</dbReference>
<keyword evidence="4 9" id="KW-0808">Transferase</keyword>
<feature type="transmembrane region" description="Helical" evidence="8">
    <location>
        <begin position="346"/>
        <end position="364"/>
    </location>
</feature>
<evidence type="ECO:0000256" key="2">
    <source>
        <dbReference type="ARBA" id="ARBA00022475"/>
    </source>
</evidence>
<comment type="subcellular location">
    <subcellularLocation>
        <location evidence="1">Cell membrane</location>
        <topology evidence="1">Multi-pass membrane protein</topology>
    </subcellularLocation>
</comment>
<keyword evidence="7 8" id="KW-0472">Membrane</keyword>
<feature type="transmembrane region" description="Helical" evidence="8">
    <location>
        <begin position="147"/>
        <end position="164"/>
    </location>
</feature>
<dbReference type="GO" id="GO:0005886">
    <property type="term" value="C:plasma membrane"/>
    <property type="evidence" value="ECO:0007669"/>
    <property type="project" value="UniProtKB-SubCell"/>
</dbReference>
<gene>
    <name evidence="9" type="ORF">C8E89_12146</name>
</gene>
<feature type="transmembrane region" description="Helical" evidence="8">
    <location>
        <begin position="263"/>
        <end position="283"/>
    </location>
</feature>
<dbReference type="AlphaFoldDB" id="A0A318HD69"/>
<feature type="transmembrane region" description="Helical" evidence="8">
    <location>
        <begin position="27"/>
        <end position="46"/>
    </location>
</feature>
<feature type="transmembrane region" description="Helical" evidence="8">
    <location>
        <begin position="289"/>
        <end position="308"/>
    </location>
</feature>
<evidence type="ECO:0000256" key="7">
    <source>
        <dbReference type="ARBA" id="ARBA00023136"/>
    </source>
</evidence>
<dbReference type="GO" id="GO:0009103">
    <property type="term" value="P:lipopolysaccharide biosynthetic process"/>
    <property type="evidence" value="ECO:0007669"/>
    <property type="project" value="UniProtKB-ARBA"/>
</dbReference>
<dbReference type="Proteomes" id="UP000247781">
    <property type="component" value="Unassembled WGS sequence"/>
</dbReference>
<dbReference type="InterPro" id="IPR050297">
    <property type="entry name" value="LipidA_mod_glycosyltrf_83"/>
</dbReference>
<dbReference type="EMBL" id="QJJU01000021">
    <property type="protein sequence ID" value="PXX04155.1"/>
    <property type="molecule type" value="Genomic_DNA"/>
</dbReference>
<dbReference type="PANTHER" id="PTHR33908">
    <property type="entry name" value="MANNOSYLTRANSFERASE YKCB-RELATED"/>
    <property type="match status" value="1"/>
</dbReference>
<evidence type="ECO:0000313" key="9">
    <source>
        <dbReference type="EMBL" id="PXX04155.1"/>
    </source>
</evidence>
<protein>
    <submittedName>
        <fullName evidence="9">Mannosyltransferase</fullName>
    </submittedName>
</protein>